<dbReference type="Gene3D" id="3.40.630.30">
    <property type="match status" value="1"/>
</dbReference>
<dbReference type="SUPFAM" id="SSF55729">
    <property type="entry name" value="Acyl-CoA N-acyltransferases (Nat)"/>
    <property type="match status" value="1"/>
</dbReference>
<reference evidence="4 5" key="1">
    <citation type="submission" date="2020-04" db="EMBL/GenBank/DDBJ databases">
        <title>CFH 90308 Microbacterium sp.</title>
        <authorList>
            <person name="Nie G."/>
            <person name="Ming H."/>
            <person name="Xia T."/>
        </authorList>
    </citation>
    <scope>NUCLEOTIDE SEQUENCE [LARGE SCALE GENOMIC DNA]</scope>
    <source>
        <strain evidence="4 5">CFH 90308</strain>
    </source>
</reference>
<dbReference type="CDD" id="cd04301">
    <property type="entry name" value="NAT_SF"/>
    <property type="match status" value="1"/>
</dbReference>
<gene>
    <name evidence="4" type="ORF">HF576_02850</name>
</gene>
<dbReference type="InterPro" id="IPR000182">
    <property type="entry name" value="GNAT_dom"/>
</dbReference>
<evidence type="ECO:0000313" key="4">
    <source>
        <dbReference type="EMBL" id="NLP82775.1"/>
    </source>
</evidence>
<keyword evidence="5" id="KW-1185">Reference proteome</keyword>
<organism evidence="4 5">
    <name type="scientific">Microbacterium salsuginis</name>
    <dbReference type="NCBI Taxonomy" id="2722803"/>
    <lineage>
        <taxon>Bacteria</taxon>
        <taxon>Bacillati</taxon>
        <taxon>Actinomycetota</taxon>
        <taxon>Actinomycetes</taxon>
        <taxon>Micrococcales</taxon>
        <taxon>Microbacteriaceae</taxon>
        <taxon>Microbacterium</taxon>
    </lineage>
</organism>
<feature type="domain" description="N-acetyltransferase" evidence="3">
    <location>
        <begin position="1"/>
        <end position="156"/>
    </location>
</feature>
<dbReference type="EMBL" id="JABACI010000001">
    <property type="protein sequence ID" value="NLP82775.1"/>
    <property type="molecule type" value="Genomic_DNA"/>
</dbReference>
<comment type="caution">
    <text evidence="4">The sequence shown here is derived from an EMBL/GenBank/DDBJ whole genome shotgun (WGS) entry which is preliminary data.</text>
</comment>
<evidence type="ECO:0000256" key="2">
    <source>
        <dbReference type="ARBA" id="ARBA00023315"/>
    </source>
</evidence>
<sequence>MRPAVPADVPRIAEVWEAAWRDGHLGHVPDELVRHRGPDSFRTRAADMIERTVVAEIDGVIIGFVTLKGDELEQLFVDAAARGTGVARELLAEGARRLLADGHAHPWLAVATGNARARHFYEREGWRDAGHIAYAAPVDGGVVTVSCHRYELIVPR</sequence>
<dbReference type="PROSITE" id="PS51186">
    <property type="entry name" value="GNAT"/>
    <property type="match status" value="1"/>
</dbReference>
<keyword evidence="2" id="KW-0012">Acyltransferase</keyword>
<proteinExistence type="predicted"/>
<evidence type="ECO:0000313" key="5">
    <source>
        <dbReference type="Proteomes" id="UP001429745"/>
    </source>
</evidence>
<evidence type="ECO:0000256" key="1">
    <source>
        <dbReference type="ARBA" id="ARBA00022679"/>
    </source>
</evidence>
<accession>A0ABX1K7W6</accession>
<protein>
    <submittedName>
        <fullName evidence="4">GNAT family N-acetyltransferase</fullName>
    </submittedName>
</protein>
<keyword evidence="1" id="KW-0808">Transferase</keyword>
<dbReference type="Pfam" id="PF00583">
    <property type="entry name" value="Acetyltransf_1"/>
    <property type="match status" value="1"/>
</dbReference>
<dbReference type="InterPro" id="IPR016181">
    <property type="entry name" value="Acyl_CoA_acyltransferase"/>
</dbReference>
<name>A0ABX1K7W6_9MICO</name>
<evidence type="ECO:0000259" key="3">
    <source>
        <dbReference type="PROSITE" id="PS51186"/>
    </source>
</evidence>
<dbReference type="PANTHER" id="PTHR43877">
    <property type="entry name" value="AMINOALKYLPHOSPHONATE N-ACETYLTRANSFERASE-RELATED-RELATED"/>
    <property type="match status" value="1"/>
</dbReference>
<dbReference type="RefSeq" id="WP_168912043.1">
    <property type="nucleotide sequence ID" value="NZ_JABACI010000001.1"/>
</dbReference>
<dbReference type="InterPro" id="IPR050832">
    <property type="entry name" value="Bact_Acetyltransf"/>
</dbReference>
<dbReference type="Proteomes" id="UP001429745">
    <property type="component" value="Unassembled WGS sequence"/>
</dbReference>